<keyword evidence="3" id="KW-0862">Zinc</keyword>
<organism evidence="5 6">
    <name type="scientific">Citrullus colocynthis</name>
    <name type="common">colocynth</name>
    <dbReference type="NCBI Taxonomy" id="252529"/>
    <lineage>
        <taxon>Eukaryota</taxon>
        <taxon>Viridiplantae</taxon>
        <taxon>Streptophyta</taxon>
        <taxon>Embryophyta</taxon>
        <taxon>Tracheophyta</taxon>
        <taxon>Spermatophyta</taxon>
        <taxon>Magnoliopsida</taxon>
        <taxon>eudicotyledons</taxon>
        <taxon>Gunneridae</taxon>
        <taxon>Pentapetalae</taxon>
        <taxon>rosids</taxon>
        <taxon>fabids</taxon>
        <taxon>Cucurbitales</taxon>
        <taxon>Cucurbitaceae</taxon>
        <taxon>Benincaseae</taxon>
        <taxon>Citrullus</taxon>
    </lineage>
</organism>
<name>A0ABP0Y2U8_9ROSI</name>
<evidence type="ECO:0000259" key="4">
    <source>
        <dbReference type="Pfam" id="PF08240"/>
    </source>
</evidence>
<comment type="subunit">
    <text evidence="1">Homodimer.</text>
</comment>
<sequence>MNNGSKSPSPTQGKPIRCRAAVCGRPGEPLLIEEIEVDPPKIGEVRIKILCTSLCHSDVTVWNMRQELFSFPIIFGHEAVGIVESVGRSEGSERRGNGVACVSNKLQRMQRVQEFEEQQMQCFWGQIWDRNAKRWHKQI</sequence>
<dbReference type="SUPFAM" id="SSF50129">
    <property type="entry name" value="GroES-like"/>
    <property type="match status" value="1"/>
</dbReference>
<reference evidence="5 6" key="1">
    <citation type="submission" date="2024-03" db="EMBL/GenBank/DDBJ databases">
        <authorList>
            <person name="Gkanogiannis A."/>
            <person name="Becerra Lopez-Lavalle L."/>
        </authorList>
    </citation>
    <scope>NUCLEOTIDE SEQUENCE [LARGE SCALE GENOMIC DNA]</scope>
</reference>
<dbReference type="PANTHER" id="PTHR43880">
    <property type="entry name" value="ALCOHOL DEHYDROGENASE"/>
    <property type="match status" value="1"/>
</dbReference>
<evidence type="ECO:0000256" key="1">
    <source>
        <dbReference type="ARBA" id="ARBA00011738"/>
    </source>
</evidence>
<evidence type="ECO:0000313" key="6">
    <source>
        <dbReference type="Proteomes" id="UP001642487"/>
    </source>
</evidence>
<accession>A0ABP0Y2U8</accession>
<protein>
    <recommendedName>
        <fullName evidence="4">Alcohol dehydrogenase-like N-terminal domain-containing protein</fullName>
    </recommendedName>
</protein>
<evidence type="ECO:0000313" key="5">
    <source>
        <dbReference type="EMBL" id="CAK9313057.1"/>
    </source>
</evidence>
<keyword evidence="2" id="KW-0479">Metal-binding</keyword>
<evidence type="ECO:0000256" key="2">
    <source>
        <dbReference type="ARBA" id="ARBA00022723"/>
    </source>
</evidence>
<feature type="domain" description="Alcohol dehydrogenase-like N-terminal" evidence="4">
    <location>
        <begin position="43"/>
        <end position="101"/>
    </location>
</feature>
<dbReference type="Proteomes" id="UP001642487">
    <property type="component" value="Chromosome 11"/>
</dbReference>
<dbReference type="InterPro" id="IPR013154">
    <property type="entry name" value="ADH-like_N"/>
</dbReference>
<dbReference type="PANTHER" id="PTHR43880:SF10">
    <property type="entry name" value="ALCOHOL DEHYDROGENASE-LIKE 2"/>
    <property type="match status" value="1"/>
</dbReference>
<dbReference type="InterPro" id="IPR011032">
    <property type="entry name" value="GroES-like_sf"/>
</dbReference>
<proteinExistence type="predicted"/>
<dbReference type="EMBL" id="OZ021745">
    <property type="protein sequence ID" value="CAK9313057.1"/>
    <property type="molecule type" value="Genomic_DNA"/>
</dbReference>
<keyword evidence="6" id="KW-1185">Reference proteome</keyword>
<evidence type="ECO:0000256" key="3">
    <source>
        <dbReference type="ARBA" id="ARBA00022833"/>
    </source>
</evidence>
<dbReference type="Gene3D" id="3.90.180.10">
    <property type="entry name" value="Medium-chain alcohol dehydrogenases, catalytic domain"/>
    <property type="match status" value="1"/>
</dbReference>
<dbReference type="Pfam" id="PF08240">
    <property type="entry name" value="ADH_N"/>
    <property type="match status" value="1"/>
</dbReference>
<gene>
    <name evidence="5" type="ORF">CITCOLO1_LOCUS4767</name>
</gene>